<protein>
    <submittedName>
        <fullName evidence="1">Uncharacterized protein</fullName>
    </submittedName>
</protein>
<name>X1IXM5_9ZZZZ</name>
<accession>X1IXM5</accession>
<reference evidence="1" key="1">
    <citation type="journal article" date="2014" name="Front. Microbiol.">
        <title>High frequency of phylogenetically diverse reductive dehalogenase-homologous genes in deep subseafloor sedimentary metagenomes.</title>
        <authorList>
            <person name="Kawai M."/>
            <person name="Futagami T."/>
            <person name="Toyoda A."/>
            <person name="Takaki Y."/>
            <person name="Nishi S."/>
            <person name="Hori S."/>
            <person name="Arai W."/>
            <person name="Tsubouchi T."/>
            <person name="Morono Y."/>
            <person name="Uchiyama I."/>
            <person name="Ito T."/>
            <person name="Fujiyama A."/>
            <person name="Inagaki F."/>
            <person name="Takami H."/>
        </authorList>
    </citation>
    <scope>NUCLEOTIDE SEQUENCE</scope>
    <source>
        <strain evidence="1">Expedition CK06-06</strain>
    </source>
</reference>
<sequence length="152" mass="17871">MTRAPVRRGPGYPGEIIDQINGLTREEAEERLHESWTLWTRIASESSIVSQSPEEAYNMQRKLFRRNIERLLDSNIIEEYRGKFRLREVSPDTFEKYRAFSNFETRSYALEPETLDRVVKKAIKLLEWVKSDHSDNDSISIISEYNPWTGGE</sequence>
<feature type="non-terminal residue" evidence="1">
    <location>
        <position position="152"/>
    </location>
</feature>
<organism evidence="1">
    <name type="scientific">marine sediment metagenome</name>
    <dbReference type="NCBI Taxonomy" id="412755"/>
    <lineage>
        <taxon>unclassified sequences</taxon>
        <taxon>metagenomes</taxon>
        <taxon>ecological metagenomes</taxon>
    </lineage>
</organism>
<evidence type="ECO:0000313" key="1">
    <source>
        <dbReference type="EMBL" id="GAH62308.1"/>
    </source>
</evidence>
<comment type="caution">
    <text evidence="1">The sequence shown here is derived from an EMBL/GenBank/DDBJ whole genome shotgun (WGS) entry which is preliminary data.</text>
</comment>
<dbReference type="EMBL" id="BARU01032895">
    <property type="protein sequence ID" value="GAH62308.1"/>
    <property type="molecule type" value="Genomic_DNA"/>
</dbReference>
<dbReference type="AlphaFoldDB" id="X1IXM5"/>
<proteinExistence type="predicted"/>
<gene>
    <name evidence="1" type="ORF">S03H2_51815</name>
</gene>